<evidence type="ECO:0000313" key="2">
    <source>
        <dbReference type="EMBL" id="TWF98988.1"/>
    </source>
</evidence>
<proteinExistence type="predicted"/>
<dbReference type="SUPFAM" id="SSF55729">
    <property type="entry name" value="Acyl-CoA N-acyltransferases (Nat)"/>
    <property type="match status" value="1"/>
</dbReference>
<feature type="domain" description="N-acetyltransferase" evidence="1">
    <location>
        <begin position="1"/>
        <end position="131"/>
    </location>
</feature>
<dbReference type="RefSeq" id="WP_145905333.1">
    <property type="nucleotide sequence ID" value="NZ_BAAAMZ010000011.1"/>
</dbReference>
<keyword evidence="3" id="KW-1185">Reference proteome</keyword>
<evidence type="ECO:0000313" key="3">
    <source>
        <dbReference type="Proteomes" id="UP000317940"/>
    </source>
</evidence>
<dbReference type="Pfam" id="PF00583">
    <property type="entry name" value="Acetyltransf_1"/>
    <property type="match status" value="1"/>
</dbReference>
<protein>
    <submittedName>
        <fullName evidence="2">Acetyltransferase (GNAT) family protein</fullName>
    </submittedName>
</protein>
<dbReference type="PROSITE" id="PS51186">
    <property type="entry name" value="GNAT"/>
    <property type="match status" value="1"/>
</dbReference>
<dbReference type="InterPro" id="IPR000182">
    <property type="entry name" value="GNAT_dom"/>
</dbReference>
<dbReference type="Gene3D" id="3.40.630.30">
    <property type="match status" value="1"/>
</dbReference>
<accession>A0A561UHZ3</accession>
<name>A0A561UHZ3_9ACTN</name>
<comment type="caution">
    <text evidence="2">The sequence shown here is derived from an EMBL/GenBank/DDBJ whole genome shotgun (WGS) entry which is preliminary data.</text>
</comment>
<keyword evidence="2" id="KW-0808">Transferase</keyword>
<dbReference type="GO" id="GO:0016747">
    <property type="term" value="F:acyltransferase activity, transferring groups other than amino-acyl groups"/>
    <property type="evidence" value="ECO:0007669"/>
    <property type="project" value="InterPro"/>
</dbReference>
<evidence type="ECO:0000259" key="1">
    <source>
        <dbReference type="PROSITE" id="PS51186"/>
    </source>
</evidence>
<reference evidence="2 3" key="1">
    <citation type="submission" date="2019-06" db="EMBL/GenBank/DDBJ databases">
        <title>Sequencing the genomes of 1000 actinobacteria strains.</title>
        <authorList>
            <person name="Klenk H.-P."/>
        </authorList>
    </citation>
    <scope>NUCLEOTIDE SEQUENCE [LARGE SCALE GENOMIC DNA]</scope>
    <source>
        <strain evidence="2 3">DSM 44826</strain>
    </source>
</reference>
<dbReference type="EMBL" id="VIWT01000001">
    <property type="protein sequence ID" value="TWF98988.1"/>
    <property type="molecule type" value="Genomic_DNA"/>
</dbReference>
<dbReference type="OrthoDB" id="9764897at2"/>
<organism evidence="2 3">
    <name type="scientific">Kitasatospora viridis</name>
    <dbReference type="NCBI Taxonomy" id="281105"/>
    <lineage>
        <taxon>Bacteria</taxon>
        <taxon>Bacillati</taxon>
        <taxon>Actinomycetota</taxon>
        <taxon>Actinomycetes</taxon>
        <taxon>Kitasatosporales</taxon>
        <taxon>Streptomycetaceae</taxon>
        <taxon>Kitasatospora</taxon>
    </lineage>
</organism>
<gene>
    <name evidence="2" type="ORF">FHX73_112820</name>
</gene>
<dbReference type="AlphaFoldDB" id="A0A561UHZ3"/>
<dbReference type="InterPro" id="IPR016181">
    <property type="entry name" value="Acyl_CoA_acyltransferase"/>
</dbReference>
<sequence>MVGVDTSGPWRDRLAEYLRSQLGGDRVAAFVIEGPGGDITACAIGLVHQGLPGPDHAGIFGQVQTVVTGWPFRRRGYGRAVTYALVEWLTDQGCTLLTLTASDVGAPLYASLGFTPSPRTMRLVLRPFHRA</sequence>
<dbReference type="Proteomes" id="UP000317940">
    <property type="component" value="Unassembled WGS sequence"/>
</dbReference>